<evidence type="ECO:0000313" key="2">
    <source>
        <dbReference type="EMBL" id="KUI68511.1"/>
    </source>
</evidence>
<feature type="compositionally biased region" description="Basic and acidic residues" evidence="1">
    <location>
        <begin position="169"/>
        <end position="196"/>
    </location>
</feature>
<keyword evidence="3" id="KW-1185">Reference proteome</keyword>
<accession>A0A194VWA6</accession>
<feature type="region of interest" description="Disordered" evidence="1">
    <location>
        <begin position="57"/>
        <end position="208"/>
    </location>
</feature>
<evidence type="ECO:0000313" key="3">
    <source>
        <dbReference type="Proteomes" id="UP000078559"/>
    </source>
</evidence>
<dbReference type="EMBL" id="CM003101">
    <property type="protein sequence ID" value="KUI68511.1"/>
    <property type="molecule type" value="Genomic_DNA"/>
</dbReference>
<dbReference type="OrthoDB" id="5239180at2759"/>
<feature type="compositionally biased region" description="Basic and acidic residues" evidence="1">
    <location>
        <begin position="57"/>
        <end position="74"/>
    </location>
</feature>
<feature type="compositionally biased region" description="Basic and acidic residues" evidence="1">
    <location>
        <begin position="96"/>
        <end position="152"/>
    </location>
</feature>
<reference evidence="2" key="1">
    <citation type="submission" date="2014-12" db="EMBL/GenBank/DDBJ databases">
        <title>Genome Sequence of Valsa Canker Pathogens Uncovers a Specific Adaption of Colonization on Woody Bark.</title>
        <authorList>
            <person name="Yin Z."/>
            <person name="Liu H."/>
            <person name="Gao X."/>
            <person name="Li Z."/>
            <person name="Song N."/>
            <person name="Ke X."/>
            <person name="Dai Q."/>
            <person name="Wu Y."/>
            <person name="Sun Y."/>
            <person name="Xu J.-R."/>
            <person name="Kang Z.K."/>
            <person name="Wang L."/>
            <person name="Huang L."/>
        </authorList>
    </citation>
    <scope>NUCLEOTIDE SEQUENCE [LARGE SCALE GENOMIC DNA]</scope>
    <source>
        <strain evidence="2">03-8</strain>
    </source>
</reference>
<feature type="compositionally biased region" description="Basic residues" evidence="1">
    <location>
        <begin position="197"/>
        <end position="208"/>
    </location>
</feature>
<feature type="compositionally biased region" description="Basic residues" evidence="1">
    <location>
        <begin position="75"/>
        <end position="88"/>
    </location>
</feature>
<protein>
    <submittedName>
        <fullName evidence="2">Uncharacterized protein</fullName>
    </submittedName>
</protein>
<name>A0A194VWA6_CYTMA</name>
<feature type="region of interest" description="Disordered" evidence="1">
    <location>
        <begin position="1"/>
        <end position="35"/>
    </location>
</feature>
<dbReference type="Proteomes" id="UP000078559">
    <property type="component" value="Chromosome 4"/>
</dbReference>
<gene>
    <name evidence="2" type="ORF">VM1G_04496</name>
</gene>
<feature type="compositionally biased region" description="Basic and acidic residues" evidence="1">
    <location>
        <begin position="13"/>
        <end position="33"/>
    </location>
</feature>
<proteinExistence type="predicted"/>
<dbReference type="AlphaFoldDB" id="A0A194VWA6"/>
<organism evidence="2 3">
    <name type="scientific">Cytospora mali</name>
    <name type="common">Apple Valsa canker fungus</name>
    <name type="synonym">Valsa mali</name>
    <dbReference type="NCBI Taxonomy" id="578113"/>
    <lineage>
        <taxon>Eukaryota</taxon>
        <taxon>Fungi</taxon>
        <taxon>Dikarya</taxon>
        <taxon>Ascomycota</taxon>
        <taxon>Pezizomycotina</taxon>
        <taxon>Sordariomycetes</taxon>
        <taxon>Sordariomycetidae</taxon>
        <taxon>Diaporthales</taxon>
        <taxon>Cytosporaceae</taxon>
        <taxon>Cytospora</taxon>
    </lineage>
</organism>
<sequence>MARGRKLLPPDPRPSRAHPEHRAIRKQLEKEHGYGWVPPVILGLVGLTLAFDVTKDVEKAEERHKQREAEEEERKRRRKEAGRGRPRRQKDDGDDDHDHGEDRDGDRSGRDGDGGRGERRDGWLYKEDRLERGEGGPWDRERERERERRKGGGYDGYDNYYDDDDDEDDRRYSRRGSDDGYDFGYDRGRRALDDRRSRPRARRRSSDW</sequence>
<evidence type="ECO:0000256" key="1">
    <source>
        <dbReference type="SAM" id="MobiDB-lite"/>
    </source>
</evidence>